<name>A0A7W6TLH3_9HYPH</name>
<sequence length="63" mass="7086">MESMRKRERAGLIVPGGVLCFHTSDARRPWKQGRRYASILRPPVLTAGKNLYTAYPATRPISS</sequence>
<evidence type="ECO:0000313" key="5">
    <source>
        <dbReference type="Proteomes" id="UP000524535"/>
    </source>
</evidence>
<dbReference type="AlphaFoldDB" id="A0A7W6TLH3"/>
<evidence type="ECO:0000313" key="1">
    <source>
        <dbReference type="EMBL" id="MBB4351731.1"/>
    </source>
</evidence>
<evidence type="ECO:0000313" key="6">
    <source>
        <dbReference type="Proteomes" id="UP000576087"/>
    </source>
</evidence>
<dbReference type="Proteomes" id="UP000576087">
    <property type="component" value="Unassembled WGS sequence"/>
</dbReference>
<dbReference type="EMBL" id="JACIGY010000019">
    <property type="protein sequence ID" value="MBB4415013.1"/>
    <property type="molecule type" value="Genomic_DNA"/>
</dbReference>
<comment type="caution">
    <text evidence="2">The sequence shown here is derived from an EMBL/GenBank/DDBJ whole genome shotgun (WGS) entry which is preliminary data.</text>
</comment>
<keyword evidence="5" id="KW-1185">Reference proteome</keyword>
<accession>A0A7W6TLH3</accession>
<evidence type="ECO:0000313" key="4">
    <source>
        <dbReference type="Proteomes" id="UP000520770"/>
    </source>
</evidence>
<reference evidence="4 5" key="1">
    <citation type="submission" date="2020-08" db="EMBL/GenBank/DDBJ databases">
        <title>Genomic Encyclopedia of Type Strains, Phase IV (KMG-V): Genome sequencing to study the core and pangenomes of soil and plant-associated prokaryotes.</title>
        <authorList>
            <person name="Whitman W."/>
        </authorList>
    </citation>
    <scope>NUCLEOTIDE SEQUENCE [LARGE SCALE GENOMIC DNA]</scope>
    <source>
        <strain evidence="2 5">SEMIA 444</strain>
        <strain evidence="1 4">SEMIA 448</strain>
        <strain evidence="3 6">SEMIA 452</strain>
    </source>
</reference>
<evidence type="ECO:0000313" key="3">
    <source>
        <dbReference type="EMBL" id="MBB4449657.1"/>
    </source>
</evidence>
<protein>
    <submittedName>
        <fullName evidence="2">Uncharacterized protein</fullName>
    </submittedName>
</protein>
<gene>
    <name evidence="2" type="ORF">GGE31_005561</name>
    <name evidence="1" type="ORF">GGE33_005514</name>
    <name evidence="3" type="ORF">GGE35_005514</name>
</gene>
<proteinExistence type="predicted"/>
<dbReference type="Proteomes" id="UP000520770">
    <property type="component" value="Unassembled WGS sequence"/>
</dbReference>
<dbReference type="EMBL" id="JACIGW010000016">
    <property type="protein sequence ID" value="MBB4351731.1"/>
    <property type="molecule type" value="Genomic_DNA"/>
</dbReference>
<dbReference type="Proteomes" id="UP000524535">
    <property type="component" value="Unassembled WGS sequence"/>
</dbReference>
<dbReference type="EMBL" id="JACIHM010000019">
    <property type="protein sequence ID" value="MBB4449657.1"/>
    <property type="molecule type" value="Genomic_DNA"/>
</dbReference>
<evidence type="ECO:0000313" key="2">
    <source>
        <dbReference type="EMBL" id="MBB4415013.1"/>
    </source>
</evidence>
<organism evidence="2 5">
    <name type="scientific">Aliirhizobium cellulosilyticum</name>
    <dbReference type="NCBI Taxonomy" id="393664"/>
    <lineage>
        <taxon>Bacteria</taxon>
        <taxon>Pseudomonadati</taxon>
        <taxon>Pseudomonadota</taxon>
        <taxon>Alphaproteobacteria</taxon>
        <taxon>Hyphomicrobiales</taxon>
        <taxon>Rhizobiaceae</taxon>
        <taxon>Aliirhizobium</taxon>
    </lineage>
</organism>